<evidence type="ECO:0000313" key="2">
    <source>
        <dbReference type="Proteomes" id="UP001352852"/>
    </source>
</evidence>
<organism evidence="1 2">
    <name type="scientific">Characodon lateralis</name>
    <dbReference type="NCBI Taxonomy" id="208331"/>
    <lineage>
        <taxon>Eukaryota</taxon>
        <taxon>Metazoa</taxon>
        <taxon>Chordata</taxon>
        <taxon>Craniata</taxon>
        <taxon>Vertebrata</taxon>
        <taxon>Euteleostomi</taxon>
        <taxon>Actinopterygii</taxon>
        <taxon>Neopterygii</taxon>
        <taxon>Teleostei</taxon>
        <taxon>Neoteleostei</taxon>
        <taxon>Acanthomorphata</taxon>
        <taxon>Ovalentaria</taxon>
        <taxon>Atherinomorphae</taxon>
        <taxon>Cyprinodontiformes</taxon>
        <taxon>Goodeidae</taxon>
        <taxon>Characodon</taxon>
    </lineage>
</organism>
<gene>
    <name evidence="1" type="ORF">CHARACLAT_026185</name>
</gene>
<reference evidence="1 2" key="1">
    <citation type="submission" date="2021-06" db="EMBL/GenBank/DDBJ databases">
        <authorList>
            <person name="Palmer J.M."/>
        </authorList>
    </citation>
    <scope>NUCLEOTIDE SEQUENCE [LARGE SCALE GENOMIC DNA]</scope>
    <source>
        <strain evidence="1 2">CL_MEX2019</strain>
        <tissue evidence="1">Muscle</tissue>
    </source>
</reference>
<keyword evidence="2" id="KW-1185">Reference proteome</keyword>
<proteinExistence type="predicted"/>
<evidence type="ECO:0000313" key="1">
    <source>
        <dbReference type="EMBL" id="MED6288404.1"/>
    </source>
</evidence>
<protein>
    <submittedName>
        <fullName evidence="1">Uncharacterized protein</fullName>
    </submittedName>
</protein>
<comment type="caution">
    <text evidence="1">The sequence shown here is derived from an EMBL/GenBank/DDBJ whole genome shotgun (WGS) entry which is preliminary data.</text>
</comment>
<accession>A0ABU7EP52</accession>
<dbReference type="Proteomes" id="UP001352852">
    <property type="component" value="Unassembled WGS sequence"/>
</dbReference>
<dbReference type="EMBL" id="JAHUTJ010060506">
    <property type="protein sequence ID" value="MED6288404.1"/>
    <property type="molecule type" value="Genomic_DNA"/>
</dbReference>
<sequence>MPEGIIQSEKGKYGEHYQDTSLQLQMFCLTHNISHFKSKGSSEVTGVKVQAKSKVFYDFIKSSKAIKFVTPV</sequence>
<name>A0ABU7EP52_9TELE</name>